<accession>A0A2W4UGF0</accession>
<evidence type="ECO:0000313" key="8">
    <source>
        <dbReference type="EMBL" id="PZO20023.1"/>
    </source>
</evidence>
<evidence type="ECO:0000256" key="4">
    <source>
        <dbReference type="ARBA" id="ARBA00022898"/>
    </source>
</evidence>
<reference evidence="8 9" key="2">
    <citation type="submission" date="2018-06" db="EMBL/GenBank/DDBJ databases">
        <title>Metagenomic assembly of (sub)arctic Cyanobacteria and their associated microbiome from non-axenic cultures.</title>
        <authorList>
            <person name="Baurain D."/>
        </authorList>
    </citation>
    <scope>NUCLEOTIDE SEQUENCE [LARGE SCALE GENOMIC DNA]</scope>
    <source>
        <strain evidence="8">ULC129bin1</strain>
    </source>
</reference>
<dbReference type="InterPro" id="IPR015421">
    <property type="entry name" value="PyrdxlP-dep_Trfase_major"/>
</dbReference>
<protein>
    <submittedName>
        <fullName evidence="8">Arginine decarboxylase</fullName>
    </submittedName>
</protein>
<sequence length="504" mass="54397">MDQSATPLIDALKHCATRDNAAFYTPGHKRGQGLSPKHRDLFGTQVFRTDLPELPELDNLFAPEGVILQAQALAAEAFGADRTWFLVNGSTCGIEAAILATCGPGDQLILPRNVHSSAISGLILSGATPIYVEPDYSEAWDMPIGVSPQTIERAIAHHPTAKAVLLVSPTYQGICSDIEAIAHITQAHNIPLIIDEAHGPHFAFHPDLPTSALTAGADLVIQSAHKVLSAFTQSALLHVQGDRINRHRLTQSLQLTQSTSPSYLLLGSLDAARHQMVTNGLTLMEKTIELADQAFREISRLPGLKVLQPRRDLDELVGDRTRLTVDVSPLGLTGFAADEILHRKFNVTAELPTLKHLTFIISLGNTSADIDNLIYGFEQLCELHPPKLQEVKNQYTRGLSVAEVQTHRAHLQSGFGYAQPSVTPRQAFFSPKLSLPLTQAPGHISTETICPYPPGIPVLLPGELITEGAIAHLQTLQAAGAILTGCQDPQLKTILVVDPSALTP</sequence>
<evidence type="ECO:0000259" key="7">
    <source>
        <dbReference type="Pfam" id="PF03711"/>
    </source>
</evidence>
<comment type="cofactor">
    <cofactor evidence="1">
        <name>pyridoxal 5'-phosphate</name>
        <dbReference type="ChEBI" id="CHEBI:597326"/>
    </cofactor>
</comment>
<dbReference type="Gene3D" id="3.90.105.10">
    <property type="entry name" value="Molybdopterin biosynthesis moea protein, domain 2"/>
    <property type="match status" value="1"/>
</dbReference>
<comment type="similarity">
    <text evidence="2">Belongs to the Orn/Lys/Arg decarboxylase class-I family.</text>
</comment>
<evidence type="ECO:0000256" key="3">
    <source>
        <dbReference type="ARBA" id="ARBA00022793"/>
    </source>
</evidence>
<dbReference type="Pfam" id="PF01276">
    <property type="entry name" value="OKR_DC_1"/>
    <property type="match status" value="1"/>
</dbReference>
<dbReference type="SUPFAM" id="SSF53383">
    <property type="entry name" value="PLP-dependent transferases"/>
    <property type="match status" value="1"/>
</dbReference>
<keyword evidence="3" id="KW-0210">Decarboxylase</keyword>
<evidence type="ECO:0000256" key="5">
    <source>
        <dbReference type="ARBA" id="ARBA00023239"/>
    </source>
</evidence>
<dbReference type="PANTHER" id="PTHR43277:SF4">
    <property type="entry name" value="ARGININE DECARBOXYLASE"/>
    <property type="match status" value="1"/>
</dbReference>
<dbReference type="InterPro" id="IPR036633">
    <property type="entry name" value="Prn/Lys/Arg_de-COase_C_sf"/>
</dbReference>
<keyword evidence="4" id="KW-0663">Pyridoxal phosphate</keyword>
<keyword evidence="5" id="KW-0456">Lyase</keyword>
<organism evidence="8 9">
    <name type="scientific">Leptolyngbya foveolarum</name>
    <dbReference type="NCBI Taxonomy" id="47253"/>
    <lineage>
        <taxon>Bacteria</taxon>
        <taxon>Bacillati</taxon>
        <taxon>Cyanobacteriota</taxon>
        <taxon>Cyanophyceae</taxon>
        <taxon>Leptolyngbyales</taxon>
        <taxon>Leptolyngbyaceae</taxon>
        <taxon>Leptolyngbya group</taxon>
        <taxon>Leptolyngbya</taxon>
    </lineage>
</organism>
<dbReference type="SUPFAM" id="SSF55904">
    <property type="entry name" value="Ornithine decarboxylase C-terminal domain"/>
    <property type="match status" value="1"/>
</dbReference>
<dbReference type="InterPro" id="IPR015424">
    <property type="entry name" value="PyrdxlP-dep_Trfase"/>
</dbReference>
<dbReference type="InterPro" id="IPR008286">
    <property type="entry name" value="Prn/Lys/Arg_de-COase_C"/>
</dbReference>
<proteinExistence type="inferred from homology"/>
<evidence type="ECO:0000256" key="1">
    <source>
        <dbReference type="ARBA" id="ARBA00001933"/>
    </source>
</evidence>
<dbReference type="PANTHER" id="PTHR43277">
    <property type="entry name" value="ARGININE DECARBOXYLASE"/>
    <property type="match status" value="1"/>
</dbReference>
<evidence type="ECO:0000259" key="6">
    <source>
        <dbReference type="Pfam" id="PF01276"/>
    </source>
</evidence>
<dbReference type="EMBL" id="QBMC01000035">
    <property type="protein sequence ID" value="PZO20023.1"/>
    <property type="molecule type" value="Genomic_DNA"/>
</dbReference>
<dbReference type="InterPro" id="IPR000310">
    <property type="entry name" value="Orn/Lys/Arg_deCO2ase_major_dom"/>
</dbReference>
<evidence type="ECO:0000313" key="9">
    <source>
        <dbReference type="Proteomes" id="UP000249354"/>
    </source>
</evidence>
<feature type="domain" description="Orn/Lys/Arg decarboxylases family 1 pyridoxal-P attachment site" evidence="6">
    <location>
        <begin position="6"/>
        <end position="309"/>
    </location>
</feature>
<dbReference type="InterPro" id="IPR052357">
    <property type="entry name" value="Orn_Lys_Arg_decarboxylase-I"/>
</dbReference>
<dbReference type="CDD" id="cd00615">
    <property type="entry name" value="Orn_deC_like"/>
    <property type="match status" value="1"/>
</dbReference>
<evidence type="ECO:0000256" key="2">
    <source>
        <dbReference type="ARBA" id="ARBA00010671"/>
    </source>
</evidence>
<dbReference type="AlphaFoldDB" id="A0A2W4UGF0"/>
<reference evidence="9" key="1">
    <citation type="submission" date="2018-04" db="EMBL/GenBank/DDBJ databases">
        <authorList>
            <person name="Cornet L."/>
        </authorList>
    </citation>
    <scope>NUCLEOTIDE SEQUENCE [LARGE SCALE GENOMIC DNA]</scope>
</reference>
<name>A0A2W4UGF0_9CYAN</name>
<dbReference type="Proteomes" id="UP000249354">
    <property type="component" value="Unassembled WGS sequence"/>
</dbReference>
<dbReference type="Pfam" id="PF03711">
    <property type="entry name" value="OKR_DC_1_C"/>
    <property type="match status" value="1"/>
</dbReference>
<comment type="caution">
    <text evidence="8">The sequence shown here is derived from an EMBL/GenBank/DDBJ whole genome shotgun (WGS) entry which is preliminary data.</text>
</comment>
<dbReference type="GO" id="GO:0016831">
    <property type="term" value="F:carboxy-lyase activity"/>
    <property type="evidence" value="ECO:0007669"/>
    <property type="project" value="UniProtKB-KW"/>
</dbReference>
<gene>
    <name evidence="8" type="ORF">DCF25_07410</name>
</gene>
<feature type="domain" description="Orn/Lys/Arg decarboxylase C-terminal" evidence="7">
    <location>
        <begin position="434"/>
        <end position="480"/>
    </location>
</feature>
<dbReference type="Gene3D" id="3.40.640.10">
    <property type="entry name" value="Type I PLP-dependent aspartate aminotransferase-like (Major domain)"/>
    <property type="match status" value="1"/>
</dbReference>